<gene>
    <name evidence="8" type="ORF">LY90DRAFT_673453</name>
</gene>
<evidence type="ECO:0000256" key="6">
    <source>
        <dbReference type="SAM" id="Phobius"/>
    </source>
</evidence>
<evidence type="ECO:0000313" key="9">
    <source>
        <dbReference type="Proteomes" id="UP000193920"/>
    </source>
</evidence>
<dbReference type="GO" id="GO:0006814">
    <property type="term" value="P:sodium ion transport"/>
    <property type="evidence" value="ECO:0007669"/>
    <property type="project" value="TreeGrafter"/>
</dbReference>
<feature type="domain" description="Ion transport" evidence="7">
    <location>
        <begin position="187"/>
        <end position="410"/>
    </location>
</feature>
<reference evidence="8 9" key="1">
    <citation type="submission" date="2016-08" db="EMBL/GenBank/DDBJ databases">
        <title>A Parts List for Fungal Cellulosomes Revealed by Comparative Genomics.</title>
        <authorList>
            <consortium name="DOE Joint Genome Institute"/>
            <person name="Haitjema C.H."/>
            <person name="Gilmore S.P."/>
            <person name="Henske J.K."/>
            <person name="Solomon K.V."/>
            <person name="De Groot R."/>
            <person name="Kuo A."/>
            <person name="Mondo S.J."/>
            <person name="Salamov A.A."/>
            <person name="Labutti K."/>
            <person name="Zhao Z."/>
            <person name="Chiniquy J."/>
            <person name="Barry K."/>
            <person name="Brewer H.M."/>
            <person name="Purvine S.O."/>
            <person name="Wright A.T."/>
            <person name="Boxma B."/>
            <person name="Van Alen T."/>
            <person name="Hackstein J.H."/>
            <person name="Baker S.E."/>
            <person name="Grigoriev I.V."/>
            <person name="O'Malley M.A."/>
        </authorList>
    </citation>
    <scope>NUCLEOTIDE SEQUENCE [LARGE SCALE GENOMIC DNA]</scope>
    <source>
        <strain evidence="8 9">G1</strain>
    </source>
</reference>
<dbReference type="GO" id="GO:0036128">
    <property type="term" value="C:CatSper complex"/>
    <property type="evidence" value="ECO:0007669"/>
    <property type="project" value="InterPro"/>
</dbReference>
<keyword evidence="9" id="KW-1185">Reference proteome</keyword>
<organism evidence="8 9">
    <name type="scientific">Neocallimastix californiae</name>
    <dbReference type="NCBI Taxonomy" id="1754190"/>
    <lineage>
        <taxon>Eukaryota</taxon>
        <taxon>Fungi</taxon>
        <taxon>Fungi incertae sedis</taxon>
        <taxon>Chytridiomycota</taxon>
        <taxon>Chytridiomycota incertae sedis</taxon>
        <taxon>Neocallimastigomycetes</taxon>
        <taxon>Neocallimastigales</taxon>
        <taxon>Neocallimastigaceae</taxon>
        <taxon>Neocallimastix</taxon>
    </lineage>
</organism>
<dbReference type="Gene3D" id="1.20.120.350">
    <property type="entry name" value="Voltage-gated potassium channels. Chain C"/>
    <property type="match status" value="1"/>
</dbReference>
<feature type="transmembrane region" description="Helical" evidence="6">
    <location>
        <begin position="289"/>
        <end position="307"/>
    </location>
</feature>
<keyword evidence="3 6" id="KW-1133">Transmembrane helix</keyword>
<dbReference type="GO" id="GO:0030317">
    <property type="term" value="P:flagellated sperm motility"/>
    <property type="evidence" value="ECO:0007669"/>
    <property type="project" value="InterPro"/>
</dbReference>
<evidence type="ECO:0000313" key="8">
    <source>
        <dbReference type="EMBL" id="ORY32959.1"/>
    </source>
</evidence>
<proteinExistence type="predicted"/>
<dbReference type="GO" id="GO:0005245">
    <property type="term" value="F:voltage-gated calcium channel activity"/>
    <property type="evidence" value="ECO:0007669"/>
    <property type="project" value="TreeGrafter"/>
</dbReference>
<dbReference type="AlphaFoldDB" id="A0A1Y2BDQ1"/>
<comment type="subcellular location">
    <subcellularLocation>
        <location evidence="1">Membrane</location>
        <topology evidence="1">Multi-pass membrane protein</topology>
    </subcellularLocation>
</comment>
<evidence type="ECO:0000256" key="1">
    <source>
        <dbReference type="ARBA" id="ARBA00004141"/>
    </source>
</evidence>
<feature type="transmembrane region" description="Helical" evidence="6">
    <location>
        <begin position="379"/>
        <end position="405"/>
    </location>
</feature>
<dbReference type="Gene3D" id="1.10.287.70">
    <property type="match status" value="1"/>
</dbReference>
<dbReference type="InterPro" id="IPR028744">
    <property type="entry name" value="CatSper4"/>
</dbReference>
<dbReference type="EMBL" id="MCOG01000162">
    <property type="protein sequence ID" value="ORY32959.1"/>
    <property type="molecule type" value="Genomic_DNA"/>
</dbReference>
<feature type="transmembrane region" description="Helical" evidence="6">
    <location>
        <begin position="247"/>
        <end position="268"/>
    </location>
</feature>
<dbReference type="SUPFAM" id="SSF81324">
    <property type="entry name" value="Voltage-gated potassium channels"/>
    <property type="match status" value="1"/>
</dbReference>
<feature type="transmembrane region" description="Helical" evidence="6">
    <location>
        <begin position="313"/>
        <end position="336"/>
    </location>
</feature>
<dbReference type="Proteomes" id="UP000193920">
    <property type="component" value="Unassembled WGS sequence"/>
</dbReference>
<dbReference type="InterPro" id="IPR027359">
    <property type="entry name" value="Volt_channel_dom_sf"/>
</dbReference>
<name>A0A1Y2BDQ1_9FUNG</name>
<dbReference type="Pfam" id="PF00520">
    <property type="entry name" value="Ion_trans"/>
    <property type="match status" value="1"/>
</dbReference>
<keyword evidence="2 6" id="KW-0812">Transmembrane</keyword>
<dbReference type="OrthoDB" id="416585at2759"/>
<evidence type="ECO:0000256" key="2">
    <source>
        <dbReference type="ARBA" id="ARBA00022692"/>
    </source>
</evidence>
<evidence type="ECO:0000259" key="7">
    <source>
        <dbReference type="Pfam" id="PF00520"/>
    </source>
</evidence>
<feature type="transmembrane region" description="Helical" evidence="6">
    <location>
        <begin position="188"/>
        <end position="206"/>
    </location>
</feature>
<comment type="caution">
    <text evidence="8">The sequence shown here is derived from an EMBL/GenBank/DDBJ whole genome shotgun (WGS) entry which is preliminary data.</text>
</comment>
<dbReference type="InterPro" id="IPR005821">
    <property type="entry name" value="Ion_trans_dom"/>
</dbReference>
<sequence length="537" mass="62532">MSSSDDFEGNKKEQTPLISNIKQTSDSRRQKIGLDVELTAPAFSLPDILDKRILNYQIPEAAETPEGHLSKPNLEFEENDTSEIIREIYSIPQVFNEQTEENNRKAKEFKDNINNYQFYMPDMDLKNDENIDSYNKVRFLFFNNSMKNNLSRLRQKNLKFSDIVDVDYIYYDDYVKNKLATRLEESNYFRYTMCLVVILNCILIGLQTDEGLVQKNPALFDFLDLATLSIYIMEIVVKWYIDFWGFWLSGWNIFDFALVAVGILGRYASVLGSNSRILKILRVLRSLRSFKSITFMSGIQAIIATLINSVPEMINIVILLLIFMFIFAVLGVTLFAPYDDKHFGNLASTMYTLFILLTQDGWADIYDYLYDAGQSLFASIYFSLFIIIGPFIFINMIVAVVVTNFEKFYMEKKKQDKLKTRKLVTDKSTSKGTYQRNVLPFPDISNSVFREQIPYEIPDLSKISLEKLHKYFLILMLIEENLKEFLEIKTELVEIFKVVQDAQDIEESESSEDETVDIDDDDNRDVLSRWIKSKHNV</sequence>
<evidence type="ECO:0000256" key="3">
    <source>
        <dbReference type="ARBA" id="ARBA00022989"/>
    </source>
</evidence>
<dbReference type="PANTHER" id="PTHR47077">
    <property type="entry name" value="ION_TRANS DOMAIN-CONTAINING PROTEIN"/>
    <property type="match status" value="1"/>
</dbReference>
<feature type="transmembrane region" description="Helical" evidence="6">
    <location>
        <begin position="343"/>
        <end position="359"/>
    </location>
</feature>
<dbReference type="STRING" id="1754190.A0A1Y2BDQ1"/>
<dbReference type="GO" id="GO:0005227">
    <property type="term" value="F:calcium-activated cation channel activity"/>
    <property type="evidence" value="ECO:0007669"/>
    <property type="project" value="InterPro"/>
</dbReference>
<evidence type="ECO:0000256" key="5">
    <source>
        <dbReference type="SAM" id="MobiDB-lite"/>
    </source>
</evidence>
<evidence type="ECO:0000256" key="4">
    <source>
        <dbReference type="ARBA" id="ARBA00023136"/>
    </source>
</evidence>
<accession>A0A1Y2BDQ1</accession>
<protein>
    <recommendedName>
        <fullName evidence="7">Ion transport domain-containing protein</fullName>
    </recommendedName>
</protein>
<keyword evidence="4 6" id="KW-0472">Membrane</keyword>
<feature type="region of interest" description="Disordered" evidence="5">
    <location>
        <begin position="1"/>
        <end position="26"/>
    </location>
</feature>
<dbReference type="PANTHER" id="PTHR47077:SF1">
    <property type="entry name" value="CATION CHANNEL SPERM-ASSOCIATED PROTEIN 4"/>
    <property type="match status" value="1"/>
</dbReference>